<name>A9ULQ5_XENTR</name>
<dbReference type="AlphaFoldDB" id="A9ULQ5"/>
<dbReference type="Gene3D" id="1.25.40.20">
    <property type="entry name" value="Ankyrin repeat-containing domain"/>
    <property type="match status" value="1"/>
</dbReference>
<evidence type="ECO:0000256" key="1">
    <source>
        <dbReference type="ARBA" id="ARBA00022737"/>
    </source>
</evidence>
<dbReference type="SMART" id="SM00248">
    <property type="entry name" value="ANK"/>
    <property type="match status" value="4"/>
</dbReference>
<organism evidence="4">
    <name type="scientific">Xenopus tropicalis</name>
    <name type="common">Western clawed frog</name>
    <name type="synonym">Silurana tropicalis</name>
    <dbReference type="NCBI Taxonomy" id="8364"/>
    <lineage>
        <taxon>Eukaryota</taxon>
        <taxon>Metazoa</taxon>
        <taxon>Chordata</taxon>
        <taxon>Craniata</taxon>
        <taxon>Vertebrata</taxon>
        <taxon>Euteleostomi</taxon>
        <taxon>Amphibia</taxon>
        <taxon>Batrachia</taxon>
        <taxon>Anura</taxon>
        <taxon>Pipoidea</taxon>
        <taxon>Pipidae</taxon>
        <taxon>Xenopodinae</taxon>
        <taxon>Xenopus</taxon>
        <taxon>Silurana</taxon>
    </lineage>
</organism>
<dbReference type="PROSITE" id="PS50297">
    <property type="entry name" value="ANK_REP_REGION"/>
    <property type="match status" value="3"/>
</dbReference>
<dbReference type="PRINTS" id="PR01415">
    <property type="entry name" value="ANKYRIN"/>
</dbReference>
<dbReference type="PANTHER" id="PTHR24171">
    <property type="entry name" value="ANKYRIN REPEAT DOMAIN-CONTAINING PROTEIN 39-RELATED"/>
    <property type="match status" value="1"/>
</dbReference>
<dbReference type="InterPro" id="IPR036770">
    <property type="entry name" value="Ankyrin_rpt-contain_sf"/>
</dbReference>
<evidence type="ECO:0000313" key="4">
    <source>
        <dbReference type="EMBL" id="AAI57354.1"/>
    </source>
</evidence>
<feature type="repeat" description="ANK" evidence="3">
    <location>
        <begin position="111"/>
        <end position="143"/>
    </location>
</feature>
<accession>A9ULQ5</accession>
<keyword evidence="2 3" id="KW-0040">ANK repeat</keyword>
<dbReference type="EMBL" id="BC157353">
    <property type="protein sequence ID" value="AAI57354.1"/>
    <property type="molecule type" value="mRNA"/>
</dbReference>
<proteinExistence type="evidence at transcript level"/>
<dbReference type="Pfam" id="PF12796">
    <property type="entry name" value="Ank_2"/>
    <property type="match status" value="1"/>
</dbReference>
<feature type="repeat" description="ANK" evidence="3">
    <location>
        <begin position="78"/>
        <end position="110"/>
    </location>
</feature>
<dbReference type="SUPFAM" id="SSF48403">
    <property type="entry name" value="Ankyrin repeat"/>
    <property type="match status" value="1"/>
</dbReference>
<reference evidence="4" key="1">
    <citation type="submission" date="2007-12" db="EMBL/GenBank/DDBJ databases">
        <authorList>
            <consortium name="NIH - Xenopus Gene Collection (XGC) project"/>
        </authorList>
    </citation>
    <scope>NUCLEOTIDE SEQUENCE [LARGE SCALE MRNA]</scope>
    <source>
        <tissue evidence="4">Whole embryo</tissue>
    </source>
</reference>
<dbReference type="InterPro" id="IPR002110">
    <property type="entry name" value="Ankyrin_rpt"/>
</dbReference>
<sequence>RELTFALWSPLRMIHMERKVHTAGGSCSCCTGAAAGVRETVEEMDFQRGIWSAALDGDLKRVRHFIQKGTNPSLPDNFGYTALHYSSRQGCVPVCRFLLDNGADCNAQTHGGCTALHRAAYCGHLEVVQLLLERGADPAKTDSDGRTALHKAAEGGHQKICHLLLNHSSKLLELQDCRGLTAADLTATGVNRLLSS</sequence>
<dbReference type="PROSITE" id="PS50088">
    <property type="entry name" value="ANK_REPEAT"/>
    <property type="match status" value="3"/>
</dbReference>
<evidence type="ECO:0000256" key="2">
    <source>
        <dbReference type="ARBA" id="ARBA00023043"/>
    </source>
</evidence>
<dbReference type="HOGENOM" id="CLU_000134_35_0_1"/>
<protein>
    <submittedName>
        <fullName evidence="4">LOC100135233 protein</fullName>
    </submittedName>
</protein>
<dbReference type="Pfam" id="PF00023">
    <property type="entry name" value="Ank"/>
    <property type="match status" value="1"/>
</dbReference>
<keyword evidence="1" id="KW-0677">Repeat</keyword>
<feature type="repeat" description="ANK" evidence="3">
    <location>
        <begin position="144"/>
        <end position="176"/>
    </location>
</feature>
<gene>
    <name evidence="4" type="primary">LOC100135233</name>
</gene>
<feature type="non-terminal residue" evidence="4">
    <location>
        <position position="1"/>
    </location>
</feature>
<evidence type="ECO:0000256" key="3">
    <source>
        <dbReference type="PROSITE-ProRule" id="PRU00023"/>
    </source>
</evidence>
<dbReference type="PANTHER" id="PTHR24171:SF9">
    <property type="entry name" value="ANKYRIN REPEAT DOMAIN-CONTAINING PROTEIN 39"/>
    <property type="match status" value="1"/>
</dbReference>